<evidence type="ECO:0000313" key="2">
    <source>
        <dbReference type="EMBL" id="KAJ3660007.1"/>
    </source>
</evidence>
<evidence type="ECO:0000256" key="1">
    <source>
        <dbReference type="SAM" id="MobiDB-lite"/>
    </source>
</evidence>
<keyword evidence="3" id="KW-1185">Reference proteome</keyword>
<gene>
    <name evidence="2" type="ORF">Zmor_011665</name>
</gene>
<comment type="caution">
    <text evidence="2">The sequence shown here is derived from an EMBL/GenBank/DDBJ whole genome shotgun (WGS) entry which is preliminary data.</text>
</comment>
<protein>
    <submittedName>
        <fullName evidence="2">Uncharacterized protein</fullName>
    </submittedName>
</protein>
<dbReference type="Proteomes" id="UP001168821">
    <property type="component" value="Unassembled WGS sequence"/>
</dbReference>
<feature type="compositionally biased region" description="Basic and acidic residues" evidence="1">
    <location>
        <begin position="22"/>
        <end position="35"/>
    </location>
</feature>
<reference evidence="2" key="1">
    <citation type="journal article" date="2023" name="G3 (Bethesda)">
        <title>Whole genome assemblies of Zophobas morio and Tenebrio molitor.</title>
        <authorList>
            <person name="Kaur S."/>
            <person name="Stinson S.A."/>
            <person name="diCenzo G.C."/>
        </authorList>
    </citation>
    <scope>NUCLEOTIDE SEQUENCE</scope>
    <source>
        <strain evidence="2">QUZm001</strain>
    </source>
</reference>
<dbReference type="AlphaFoldDB" id="A0AA38ML74"/>
<feature type="compositionally biased region" description="Basic residues" evidence="1">
    <location>
        <begin position="1"/>
        <end position="21"/>
    </location>
</feature>
<name>A0AA38ML74_9CUCU</name>
<accession>A0AA38ML74</accession>
<evidence type="ECO:0000313" key="3">
    <source>
        <dbReference type="Proteomes" id="UP001168821"/>
    </source>
</evidence>
<organism evidence="2 3">
    <name type="scientific">Zophobas morio</name>
    <dbReference type="NCBI Taxonomy" id="2755281"/>
    <lineage>
        <taxon>Eukaryota</taxon>
        <taxon>Metazoa</taxon>
        <taxon>Ecdysozoa</taxon>
        <taxon>Arthropoda</taxon>
        <taxon>Hexapoda</taxon>
        <taxon>Insecta</taxon>
        <taxon>Pterygota</taxon>
        <taxon>Neoptera</taxon>
        <taxon>Endopterygota</taxon>
        <taxon>Coleoptera</taxon>
        <taxon>Polyphaga</taxon>
        <taxon>Cucujiformia</taxon>
        <taxon>Tenebrionidae</taxon>
        <taxon>Zophobas</taxon>
    </lineage>
</organism>
<feature type="region of interest" description="Disordered" evidence="1">
    <location>
        <begin position="1"/>
        <end position="35"/>
    </location>
</feature>
<proteinExistence type="predicted"/>
<sequence>MKKRAGRKKRRKNGRKPGKGKGIKDADREIGKTEAGTKLRKKEKEFWDYVGKFDVVGQVETWVRKKNWEKLKETTTRICVGVSKGDKGKEKGESKRGK</sequence>
<dbReference type="EMBL" id="JALNTZ010000003">
    <property type="protein sequence ID" value="KAJ3660007.1"/>
    <property type="molecule type" value="Genomic_DNA"/>
</dbReference>